<evidence type="ECO:0000256" key="2">
    <source>
        <dbReference type="SAM" id="Phobius"/>
    </source>
</evidence>
<dbReference type="KEGG" id="trr:M419DRAFT_79051"/>
<feature type="region of interest" description="Disordered" evidence="1">
    <location>
        <begin position="110"/>
        <end position="142"/>
    </location>
</feature>
<reference evidence="5" key="1">
    <citation type="journal article" date="2013" name="Ind. Biotechnol.">
        <title>Comparative genomics analysis of Trichoderma reesei strains.</title>
        <authorList>
            <person name="Koike H."/>
            <person name="Aerts A."/>
            <person name="LaButti K."/>
            <person name="Grigoriev I.V."/>
            <person name="Baker S.E."/>
        </authorList>
    </citation>
    <scope>NUCLEOTIDE SEQUENCE [LARGE SCALE GENOMIC DNA]</scope>
    <source>
        <strain evidence="5">ATCC 56765 / BCRC 32924 / NRRL 11460 / Rut C-30</strain>
    </source>
</reference>
<dbReference type="EMBL" id="KI911146">
    <property type="protein sequence ID" value="ETS02143.1"/>
    <property type="molecule type" value="Genomic_DNA"/>
</dbReference>
<name>A0A024SAN8_HYPJR</name>
<evidence type="ECO:0000256" key="1">
    <source>
        <dbReference type="SAM" id="MobiDB-lite"/>
    </source>
</evidence>
<feature type="transmembrane region" description="Helical" evidence="2">
    <location>
        <begin position="250"/>
        <end position="268"/>
    </location>
</feature>
<feature type="transmembrane region" description="Helical" evidence="2">
    <location>
        <begin position="31"/>
        <end position="52"/>
    </location>
</feature>
<evidence type="ECO:0000256" key="3">
    <source>
        <dbReference type="SAM" id="SignalP"/>
    </source>
</evidence>
<accession>A0A024SAN8</accession>
<keyword evidence="3" id="KW-0732">Signal</keyword>
<sequence length="425" mass="47402">MVLSSWLLQINISLSALVLLPGSQQSHFSWAPAATFAILAAWGVTGMSLAFLHKRYLLQRWAAHRSLQEPSADDTLPAASVAAIRHGSAIFALRGNPAAAAGHYSRHGLFGGAEGRRSSRRRSGTSHPSPWTAPISIPPSNHASRCTESVTVALILPHLPRKGSKDETETQPPQGYYWSRNCIATDDSRPDATSSWPTAVQWSAGQHPTATPALRRLASKYAMPARMWKHGIQSFLELLRQSLPASMDHMLAFIFLAYYMMVLLYETVPAFEDTWIEHLASTYLDAYMMALLYETVPALEDAWNECLGDLARYRMAIEDDDIRGRETWTGVSENLPETEWPLKTMTFAVGETRPVPLDAGIIWRRPPLIVNRMAVSSSCYTGSAECYTAALLLHQVERMLYRSSCTTPSRRQNPLQQLYYYNISA</sequence>
<dbReference type="SUPFAM" id="SSF48452">
    <property type="entry name" value="TPR-like"/>
    <property type="match status" value="1"/>
</dbReference>
<keyword evidence="2" id="KW-0812">Transmembrane</keyword>
<dbReference type="OrthoDB" id="2017974at2759"/>
<dbReference type="InterPro" id="IPR011990">
    <property type="entry name" value="TPR-like_helical_dom_sf"/>
</dbReference>
<protein>
    <submittedName>
        <fullName evidence="4">Uncharacterized protein</fullName>
    </submittedName>
</protein>
<organism evidence="4 5">
    <name type="scientific">Hypocrea jecorina (strain ATCC 56765 / BCRC 32924 / NRRL 11460 / Rut C-30)</name>
    <name type="common">Trichoderma reesei</name>
    <dbReference type="NCBI Taxonomy" id="1344414"/>
    <lineage>
        <taxon>Eukaryota</taxon>
        <taxon>Fungi</taxon>
        <taxon>Dikarya</taxon>
        <taxon>Ascomycota</taxon>
        <taxon>Pezizomycotina</taxon>
        <taxon>Sordariomycetes</taxon>
        <taxon>Hypocreomycetidae</taxon>
        <taxon>Hypocreales</taxon>
        <taxon>Hypocreaceae</taxon>
        <taxon>Trichoderma</taxon>
    </lineage>
</organism>
<dbReference type="AlphaFoldDB" id="A0A024SAN8"/>
<keyword evidence="2" id="KW-0472">Membrane</keyword>
<dbReference type="HOGENOM" id="CLU_645658_0_0_1"/>
<gene>
    <name evidence="4" type="ORF">M419DRAFT_79051</name>
</gene>
<feature type="chain" id="PRO_5001533728" evidence="3">
    <location>
        <begin position="17"/>
        <end position="425"/>
    </location>
</feature>
<dbReference type="Proteomes" id="UP000024376">
    <property type="component" value="Unassembled WGS sequence"/>
</dbReference>
<evidence type="ECO:0000313" key="4">
    <source>
        <dbReference type="EMBL" id="ETS02143.1"/>
    </source>
</evidence>
<keyword evidence="2" id="KW-1133">Transmembrane helix</keyword>
<proteinExistence type="predicted"/>
<evidence type="ECO:0000313" key="5">
    <source>
        <dbReference type="Proteomes" id="UP000024376"/>
    </source>
</evidence>
<feature type="signal peptide" evidence="3">
    <location>
        <begin position="1"/>
        <end position="16"/>
    </location>
</feature>